<protein>
    <submittedName>
        <fullName evidence="12">Uncharacterized protein</fullName>
    </submittedName>
</protein>
<name>A0AAV5A7J5_9AGAM</name>
<evidence type="ECO:0000256" key="3">
    <source>
        <dbReference type="ARBA" id="ARBA00022448"/>
    </source>
</evidence>
<comment type="subcellular location">
    <subcellularLocation>
        <location evidence="1">Nucleus</location>
        <location evidence="1">Nuclear pore complex</location>
    </subcellularLocation>
</comment>
<evidence type="ECO:0000256" key="1">
    <source>
        <dbReference type="ARBA" id="ARBA00004567"/>
    </source>
</evidence>
<keyword evidence="10" id="KW-0539">Nucleus</keyword>
<evidence type="ECO:0000256" key="8">
    <source>
        <dbReference type="ARBA" id="ARBA00023010"/>
    </source>
</evidence>
<dbReference type="InterPro" id="IPR001680">
    <property type="entry name" value="WD40_rpt"/>
</dbReference>
<dbReference type="GO" id="GO:0031080">
    <property type="term" value="C:nuclear pore outer ring"/>
    <property type="evidence" value="ECO:0007669"/>
    <property type="project" value="TreeGrafter"/>
</dbReference>
<evidence type="ECO:0000256" key="2">
    <source>
        <dbReference type="ARBA" id="ARBA00010102"/>
    </source>
</evidence>
<keyword evidence="9" id="KW-0906">Nuclear pore complex</keyword>
<reference evidence="12" key="1">
    <citation type="submission" date="2021-10" db="EMBL/GenBank/DDBJ databases">
        <title>De novo Genome Assembly of Clathrus columnatus (Basidiomycota, Fungi) Using Illumina and Nanopore Sequence Data.</title>
        <authorList>
            <person name="Ogiso-Tanaka E."/>
            <person name="Itagaki H."/>
            <person name="Hosoya T."/>
            <person name="Hosaka K."/>
        </authorList>
    </citation>
    <scope>NUCLEOTIDE SEQUENCE</scope>
    <source>
        <strain evidence="12">MO-923</strain>
    </source>
</reference>
<dbReference type="InterPro" id="IPR037363">
    <property type="entry name" value="Sec13/Seh1_fam"/>
</dbReference>
<keyword evidence="4 11" id="KW-0853">WD repeat</keyword>
<feature type="repeat" description="WD" evidence="11">
    <location>
        <begin position="8"/>
        <end position="42"/>
    </location>
</feature>
<dbReference type="PANTHER" id="PTHR11024:SF3">
    <property type="entry name" value="NUCLEOPORIN SEH1"/>
    <property type="match status" value="1"/>
</dbReference>
<gene>
    <name evidence="12" type="ORF">Clacol_004816</name>
</gene>
<evidence type="ECO:0000256" key="11">
    <source>
        <dbReference type="PROSITE-ProRule" id="PRU00221"/>
    </source>
</evidence>
<dbReference type="PANTHER" id="PTHR11024">
    <property type="entry name" value="NUCLEAR PORE COMPLEX PROTEIN SEC13 / SEH1 FAMILY MEMBER"/>
    <property type="match status" value="1"/>
</dbReference>
<accession>A0AAV5A7J5</accession>
<evidence type="ECO:0000256" key="9">
    <source>
        <dbReference type="ARBA" id="ARBA00023132"/>
    </source>
</evidence>
<evidence type="ECO:0000313" key="12">
    <source>
        <dbReference type="EMBL" id="GJJ10589.1"/>
    </source>
</evidence>
<keyword evidence="3" id="KW-0813">Transport</keyword>
<comment type="caution">
    <text evidence="12">The sequence shown here is derived from an EMBL/GenBank/DDBJ whole genome shotgun (WGS) entry which is preliminary data.</text>
</comment>
<keyword evidence="13" id="KW-1185">Reference proteome</keyword>
<dbReference type="InterPro" id="IPR015943">
    <property type="entry name" value="WD40/YVTN_repeat-like_dom_sf"/>
</dbReference>
<dbReference type="SUPFAM" id="SSF50978">
    <property type="entry name" value="WD40 repeat-like"/>
    <property type="match status" value="1"/>
</dbReference>
<evidence type="ECO:0000256" key="4">
    <source>
        <dbReference type="ARBA" id="ARBA00022574"/>
    </source>
</evidence>
<sequence>MLQTNLIQNAHADLICDASYNFYGTRLATGGLDQRIKVWRLDEQSGEWSVEDEWKVMMFESDLNKRLRTYIIRDSTQVLNLKADYQ</sequence>
<keyword evidence="8" id="KW-0811">Translocation</keyword>
<dbReference type="Gene3D" id="2.130.10.10">
    <property type="entry name" value="YVTN repeat-like/Quinoprotein amine dehydrogenase"/>
    <property type="match status" value="1"/>
</dbReference>
<proteinExistence type="inferred from homology"/>
<evidence type="ECO:0000256" key="5">
    <source>
        <dbReference type="ARBA" id="ARBA00022737"/>
    </source>
</evidence>
<dbReference type="PROSITE" id="PS50082">
    <property type="entry name" value="WD_REPEATS_2"/>
    <property type="match status" value="1"/>
</dbReference>
<dbReference type="GO" id="GO:0051028">
    <property type="term" value="P:mRNA transport"/>
    <property type="evidence" value="ECO:0007669"/>
    <property type="project" value="UniProtKB-KW"/>
</dbReference>
<keyword evidence="7" id="KW-0653">Protein transport</keyword>
<keyword evidence="6" id="KW-0509">mRNA transport</keyword>
<dbReference type="GO" id="GO:1904263">
    <property type="term" value="P:positive regulation of TORC1 signaling"/>
    <property type="evidence" value="ECO:0007669"/>
    <property type="project" value="TreeGrafter"/>
</dbReference>
<dbReference type="EMBL" id="BPWL01000005">
    <property type="protein sequence ID" value="GJJ10589.1"/>
    <property type="molecule type" value="Genomic_DNA"/>
</dbReference>
<evidence type="ECO:0000256" key="6">
    <source>
        <dbReference type="ARBA" id="ARBA00022816"/>
    </source>
</evidence>
<comment type="similarity">
    <text evidence="2">Belongs to the WD repeat SEC13 family.</text>
</comment>
<dbReference type="Proteomes" id="UP001050691">
    <property type="component" value="Unassembled WGS sequence"/>
</dbReference>
<dbReference type="GO" id="GO:0034198">
    <property type="term" value="P:cellular response to amino acid starvation"/>
    <property type="evidence" value="ECO:0007669"/>
    <property type="project" value="TreeGrafter"/>
</dbReference>
<evidence type="ECO:0000313" key="13">
    <source>
        <dbReference type="Proteomes" id="UP001050691"/>
    </source>
</evidence>
<dbReference type="AlphaFoldDB" id="A0AAV5A7J5"/>
<dbReference type="GO" id="GO:0015031">
    <property type="term" value="P:protein transport"/>
    <property type="evidence" value="ECO:0007669"/>
    <property type="project" value="UniProtKB-KW"/>
</dbReference>
<keyword evidence="5" id="KW-0677">Repeat</keyword>
<organism evidence="12 13">
    <name type="scientific">Clathrus columnatus</name>
    <dbReference type="NCBI Taxonomy" id="1419009"/>
    <lineage>
        <taxon>Eukaryota</taxon>
        <taxon>Fungi</taxon>
        <taxon>Dikarya</taxon>
        <taxon>Basidiomycota</taxon>
        <taxon>Agaricomycotina</taxon>
        <taxon>Agaricomycetes</taxon>
        <taxon>Phallomycetidae</taxon>
        <taxon>Phallales</taxon>
        <taxon>Clathraceae</taxon>
        <taxon>Clathrus</taxon>
    </lineage>
</organism>
<evidence type="ECO:0000256" key="7">
    <source>
        <dbReference type="ARBA" id="ARBA00022927"/>
    </source>
</evidence>
<evidence type="ECO:0000256" key="10">
    <source>
        <dbReference type="ARBA" id="ARBA00023242"/>
    </source>
</evidence>
<dbReference type="GO" id="GO:0035859">
    <property type="term" value="C:Seh1-associated complex"/>
    <property type="evidence" value="ECO:0007669"/>
    <property type="project" value="TreeGrafter"/>
</dbReference>
<dbReference type="InterPro" id="IPR036322">
    <property type="entry name" value="WD40_repeat_dom_sf"/>
</dbReference>
<dbReference type="GO" id="GO:0005198">
    <property type="term" value="F:structural molecule activity"/>
    <property type="evidence" value="ECO:0007669"/>
    <property type="project" value="InterPro"/>
</dbReference>